<keyword evidence="3" id="KW-0326">Glycosidase</keyword>
<evidence type="ECO:0000259" key="8">
    <source>
        <dbReference type="Pfam" id="PF11721"/>
    </source>
</evidence>
<dbReference type="SUPFAM" id="SSF49303">
    <property type="entry name" value="beta-Galactosidase/glucuronidase domain"/>
    <property type="match status" value="1"/>
</dbReference>
<dbReference type="InterPro" id="IPR032311">
    <property type="entry name" value="DUF4982"/>
</dbReference>
<evidence type="ECO:0000259" key="6">
    <source>
        <dbReference type="Pfam" id="PF02836"/>
    </source>
</evidence>
<feature type="domain" description="DUF4982" evidence="9">
    <location>
        <begin position="633"/>
        <end position="692"/>
    </location>
</feature>
<dbReference type="PANTHER" id="PTHR42732">
    <property type="entry name" value="BETA-GALACTOSIDASE"/>
    <property type="match status" value="1"/>
</dbReference>
<dbReference type="Pfam" id="PF16355">
    <property type="entry name" value="DUF4982"/>
    <property type="match status" value="1"/>
</dbReference>
<dbReference type="PRINTS" id="PR00132">
    <property type="entry name" value="GLHYDRLASE2"/>
</dbReference>
<dbReference type="InterPro" id="IPR013783">
    <property type="entry name" value="Ig-like_fold"/>
</dbReference>
<feature type="domain" description="Glycoside hydrolase family 2 catalytic" evidence="6">
    <location>
        <begin position="326"/>
        <end position="464"/>
    </location>
</feature>
<dbReference type="EMBL" id="CP117880">
    <property type="protein sequence ID" value="WDF69065.1"/>
    <property type="molecule type" value="Genomic_DNA"/>
</dbReference>
<dbReference type="InterPro" id="IPR006103">
    <property type="entry name" value="Glyco_hydro_2_cat"/>
</dbReference>
<evidence type="ECO:0000259" key="9">
    <source>
        <dbReference type="Pfam" id="PF16355"/>
    </source>
</evidence>
<dbReference type="Pfam" id="PF02837">
    <property type="entry name" value="Glyco_hydro_2_N"/>
    <property type="match status" value="1"/>
</dbReference>
<dbReference type="Pfam" id="PF02836">
    <property type="entry name" value="Glyco_hydro_2_C"/>
    <property type="match status" value="1"/>
</dbReference>
<dbReference type="Gene3D" id="3.20.20.80">
    <property type="entry name" value="Glycosidases"/>
    <property type="match status" value="1"/>
</dbReference>
<evidence type="ECO:0000256" key="1">
    <source>
        <dbReference type="ARBA" id="ARBA00007401"/>
    </source>
</evidence>
<feature type="signal peptide" evidence="4">
    <location>
        <begin position="1"/>
        <end position="21"/>
    </location>
</feature>
<organism evidence="10 11">
    <name type="scientific">Sphingobacterium oryzagri</name>
    <dbReference type="NCBI Taxonomy" id="3025669"/>
    <lineage>
        <taxon>Bacteria</taxon>
        <taxon>Pseudomonadati</taxon>
        <taxon>Bacteroidota</taxon>
        <taxon>Sphingobacteriia</taxon>
        <taxon>Sphingobacteriales</taxon>
        <taxon>Sphingobacteriaceae</taxon>
        <taxon>Sphingobacterium</taxon>
    </lineage>
</organism>
<evidence type="ECO:0000313" key="10">
    <source>
        <dbReference type="EMBL" id="WDF69065.1"/>
    </source>
</evidence>
<accession>A0ABY7WHU0</accession>
<dbReference type="Pfam" id="PF00703">
    <property type="entry name" value="Glyco_hydro_2"/>
    <property type="match status" value="1"/>
</dbReference>
<proteinExistence type="inferred from homology"/>
<gene>
    <name evidence="10" type="ORF">PQ465_01500</name>
</gene>
<keyword evidence="2" id="KW-0378">Hydrolase</keyword>
<reference evidence="10 11" key="1">
    <citation type="submission" date="2023-02" db="EMBL/GenBank/DDBJ databases">
        <title>Genome sequence of Sphingobacterium sp. KACC 22765.</title>
        <authorList>
            <person name="Kim S."/>
            <person name="Heo J."/>
            <person name="Kwon S.-W."/>
        </authorList>
    </citation>
    <scope>NUCLEOTIDE SEQUENCE [LARGE SCALE GENOMIC DNA]</scope>
    <source>
        <strain evidence="10 11">KACC 22765</strain>
    </source>
</reference>
<evidence type="ECO:0000256" key="4">
    <source>
        <dbReference type="SAM" id="SignalP"/>
    </source>
</evidence>
<keyword evidence="11" id="KW-1185">Reference proteome</keyword>
<dbReference type="InterPro" id="IPR006104">
    <property type="entry name" value="Glyco_hydro_2_N"/>
</dbReference>
<dbReference type="Gene3D" id="2.60.120.430">
    <property type="entry name" value="Galactose-binding lectin"/>
    <property type="match status" value="1"/>
</dbReference>
<evidence type="ECO:0000256" key="3">
    <source>
        <dbReference type="ARBA" id="ARBA00023295"/>
    </source>
</evidence>
<dbReference type="Proteomes" id="UP001221558">
    <property type="component" value="Chromosome"/>
</dbReference>
<protein>
    <submittedName>
        <fullName evidence="10">Malectin domain-containing carbohydrate-binding protein</fullName>
    </submittedName>
</protein>
<dbReference type="SUPFAM" id="SSF51445">
    <property type="entry name" value="(Trans)glycosidases"/>
    <property type="match status" value="1"/>
</dbReference>
<evidence type="ECO:0000259" key="5">
    <source>
        <dbReference type="Pfam" id="PF00703"/>
    </source>
</evidence>
<dbReference type="SUPFAM" id="SSF49785">
    <property type="entry name" value="Galactose-binding domain-like"/>
    <property type="match status" value="2"/>
</dbReference>
<dbReference type="Gene3D" id="2.60.40.10">
    <property type="entry name" value="Immunoglobulins"/>
    <property type="match status" value="2"/>
</dbReference>
<dbReference type="InterPro" id="IPR006101">
    <property type="entry name" value="Glyco_hydro_2"/>
</dbReference>
<dbReference type="InterPro" id="IPR036156">
    <property type="entry name" value="Beta-gal/glucu_dom_sf"/>
</dbReference>
<name>A0ABY7WHU0_9SPHI</name>
<keyword evidence="4" id="KW-0732">Signal</keyword>
<feature type="chain" id="PRO_5045229583" evidence="4">
    <location>
        <begin position="22"/>
        <end position="1161"/>
    </location>
</feature>
<dbReference type="InterPro" id="IPR006102">
    <property type="entry name" value="Ig-like_GH2"/>
</dbReference>
<comment type="similarity">
    <text evidence="1">Belongs to the glycosyl hydrolase 2 family.</text>
</comment>
<dbReference type="InterPro" id="IPR008979">
    <property type="entry name" value="Galactose-bd-like_sf"/>
</dbReference>
<dbReference type="RefSeq" id="WP_274267793.1">
    <property type="nucleotide sequence ID" value="NZ_CP117880.1"/>
</dbReference>
<dbReference type="Pfam" id="PF11721">
    <property type="entry name" value="Malectin"/>
    <property type="match status" value="1"/>
</dbReference>
<dbReference type="InterPro" id="IPR051913">
    <property type="entry name" value="GH2_Domain-Containing"/>
</dbReference>
<feature type="domain" description="Malectin" evidence="8">
    <location>
        <begin position="726"/>
        <end position="890"/>
    </location>
</feature>
<feature type="domain" description="Glycoside hydrolase family 2 immunoglobulin-like beta-sandwich" evidence="5">
    <location>
        <begin position="213"/>
        <end position="312"/>
    </location>
</feature>
<dbReference type="InterPro" id="IPR021720">
    <property type="entry name" value="Malectin_dom"/>
</dbReference>
<sequence>MCRKLLLFLLCCCLSVFFAQAQSVRRTLNLNEDWSTVLDEEDSTRYDGFEKSTFQEDKQRWKNVQVPHNWDAYAGYRRLAHGNLHGYAWYRKSFSVKEKAKHKRFYLFFEGVGSYAHIWLNGKPVGYHAGGRTTFTIDVTQAIFTDGRANILAVRADHPAGIRDLPWVDGGCSSERGFSEGSQPLGIFRPVQLVIKSDIHITPFGVHYWNDESATAKRADIHQTVEIQNTSAKNQTLRIETRIADVDGKTVASSADAAVLEAGRTSEIGLKTLKLTDLQLWSPEKAYLYTIETSIRANGKLLDVVRTPYGVRSISWPKGLRPNGTNQLFVNGKPVFIHGIAEYEHKLGGSHAFHAAEISARVRDMKAMGFNSFRDAHQPHNLRYNQYWDENGILLWTQMAAHIWFDTPEFRSNFKQLLRDWVKERRNSPSVFLWGIENESTLPEAFANECMDIIRSLDPTASIQRLVTTCNGGSGTDWDVPQNWTGTYGGDHHSYGEDLKKQLLVGEYGAWRTLELHTEAPYLPNHSVYSEDRFTEILETKLRLADSVKQETIGHYLWLWNSHDNPGRVQGGEGFRDIDKVGPVNYKGLLTPWGEPTDAYYMYRAHYGDKANPMIYIASHTWPNRWLNPGLKDDIRIYSNCDEVELFNDVGSLSLGKQQHPGFGKPFVFNAVPIQYNVLYAEGKKDGKVVARDTIVLHHLPKSPNFERLIDRNATLLQADPNAEYLFRVNCGGPTYTDSFGQQWLADQSLDTVASWGSYSWADQYNIPSAFASQRRTFDPIKGTADWPLFQTFRYGLDQLGYRFNVPDGTYRVELYFSEPWLGAAGIVDATAMRLFDVAINGKTVEKNLDIWKAVGHDHALKRVYELQIVGGKLAINFPKVEAGQAIIQAIAIARLQSKTAAHTSAIKPRINDVRGEVADLQSWMDIGQVYDSDKNLSFYQLPGFLYGANFFRTTKSEVTVGFDKSTSVYALTTQPLDNMEFTGDSVLNNQGTIFRVYRRVLAKGVDFHLPTKKAHLFAFQEQGALQPAYDLKPVESYKAHTMKTVDGMEKVNFLKQERLLFDKDDGSVAFEIHVGVADVYSLTLKYHHAFPKSRTASIALEMLDGTVLKPAENLALETTRAGKWNYVTSNTGTMINAGSYRVIVRGVNAKGVYIDALDVQ</sequence>
<evidence type="ECO:0000256" key="2">
    <source>
        <dbReference type="ARBA" id="ARBA00022801"/>
    </source>
</evidence>
<evidence type="ECO:0000313" key="11">
    <source>
        <dbReference type="Proteomes" id="UP001221558"/>
    </source>
</evidence>
<dbReference type="Gene3D" id="2.60.120.260">
    <property type="entry name" value="Galactose-binding domain-like"/>
    <property type="match status" value="2"/>
</dbReference>
<dbReference type="InterPro" id="IPR017853">
    <property type="entry name" value="GH"/>
</dbReference>
<evidence type="ECO:0000259" key="7">
    <source>
        <dbReference type="Pfam" id="PF02837"/>
    </source>
</evidence>
<feature type="domain" description="Glycosyl hydrolases family 2 sugar binding" evidence="7">
    <location>
        <begin position="81"/>
        <end position="194"/>
    </location>
</feature>
<dbReference type="PANTHER" id="PTHR42732:SF1">
    <property type="entry name" value="BETA-MANNOSIDASE"/>
    <property type="match status" value="1"/>
</dbReference>